<feature type="signal peptide" evidence="3">
    <location>
        <begin position="1"/>
        <end position="23"/>
    </location>
</feature>
<dbReference type="InterPro" id="IPR000010">
    <property type="entry name" value="Cystatin_dom"/>
</dbReference>
<evidence type="ECO:0000256" key="1">
    <source>
        <dbReference type="ARBA" id="ARBA00022690"/>
    </source>
</evidence>
<evidence type="ECO:0000313" key="5">
    <source>
        <dbReference type="EMBL" id="KAG5516308.1"/>
    </source>
</evidence>
<feature type="chain" id="PRO_5043798179" description="Cystatin domain-containing protein" evidence="3">
    <location>
        <begin position="24"/>
        <end position="132"/>
    </location>
</feature>
<keyword evidence="6" id="KW-1185">Reference proteome</keyword>
<gene>
    <name evidence="5" type="ORF">RHGRI_037126</name>
</gene>
<feature type="domain" description="Cystatin" evidence="4">
    <location>
        <begin position="35"/>
        <end position="125"/>
    </location>
</feature>
<dbReference type="AlphaFoldDB" id="A0AAV6HQP1"/>
<protein>
    <recommendedName>
        <fullName evidence="4">Cystatin domain-containing protein</fullName>
    </recommendedName>
</protein>
<evidence type="ECO:0000256" key="3">
    <source>
        <dbReference type="SAM" id="SignalP"/>
    </source>
</evidence>
<sequence length="132" mass="14763">MGLKSLSILLFLTLLVQISFVLSDVSAVVGGRKAVGYGEWMPIKDLNATEVQDIARFAITEHNKEAKANLVLQSLVKGETQLVAGLNYRLFLTAKDGGVRPGHYLTVVYVKPWLNYRNLTTFKKLLHYNRKG</sequence>
<dbReference type="PANTHER" id="PTHR47364:SF2">
    <property type="entry name" value="CYSTEINE PROTEINASE INHIBITOR 5"/>
    <property type="match status" value="1"/>
</dbReference>
<dbReference type="Gene3D" id="3.10.450.10">
    <property type="match status" value="1"/>
</dbReference>
<evidence type="ECO:0000313" key="6">
    <source>
        <dbReference type="Proteomes" id="UP000823749"/>
    </source>
</evidence>
<evidence type="ECO:0000259" key="4">
    <source>
        <dbReference type="SMART" id="SM00043"/>
    </source>
</evidence>
<evidence type="ECO:0000256" key="2">
    <source>
        <dbReference type="ARBA" id="ARBA00022704"/>
    </source>
</evidence>
<dbReference type="SMART" id="SM00043">
    <property type="entry name" value="CY"/>
    <property type="match status" value="1"/>
</dbReference>
<dbReference type="Pfam" id="PF16845">
    <property type="entry name" value="SQAPI"/>
    <property type="match status" value="1"/>
</dbReference>
<dbReference type="GO" id="GO:0004869">
    <property type="term" value="F:cysteine-type endopeptidase inhibitor activity"/>
    <property type="evidence" value="ECO:0007669"/>
    <property type="project" value="UniProtKB-KW"/>
</dbReference>
<dbReference type="CDD" id="cd00042">
    <property type="entry name" value="CY"/>
    <property type="match status" value="1"/>
</dbReference>
<dbReference type="PANTHER" id="PTHR47364">
    <property type="entry name" value="CYSTEINE PROTEINASE INHIBITOR 5"/>
    <property type="match status" value="1"/>
</dbReference>
<proteinExistence type="predicted"/>
<dbReference type="SUPFAM" id="SSF54403">
    <property type="entry name" value="Cystatin/monellin"/>
    <property type="match status" value="1"/>
</dbReference>
<reference evidence="5 6" key="1">
    <citation type="submission" date="2020-08" db="EMBL/GenBank/DDBJ databases">
        <title>Plant Genome Project.</title>
        <authorList>
            <person name="Zhang R.-G."/>
        </authorList>
    </citation>
    <scope>NUCLEOTIDE SEQUENCE [LARGE SCALE GENOMIC DNA]</scope>
    <source>
        <strain evidence="5">WSP0</strain>
        <tissue evidence="5">Leaf</tissue>
    </source>
</reference>
<keyword evidence="1" id="KW-0646">Protease inhibitor</keyword>
<dbReference type="EMBL" id="JACTNZ010000013">
    <property type="protein sequence ID" value="KAG5516308.1"/>
    <property type="molecule type" value="Genomic_DNA"/>
</dbReference>
<keyword evidence="2" id="KW-0789">Thiol protease inhibitor</keyword>
<organism evidence="5 6">
    <name type="scientific">Rhododendron griersonianum</name>
    <dbReference type="NCBI Taxonomy" id="479676"/>
    <lineage>
        <taxon>Eukaryota</taxon>
        <taxon>Viridiplantae</taxon>
        <taxon>Streptophyta</taxon>
        <taxon>Embryophyta</taxon>
        <taxon>Tracheophyta</taxon>
        <taxon>Spermatophyta</taxon>
        <taxon>Magnoliopsida</taxon>
        <taxon>eudicotyledons</taxon>
        <taxon>Gunneridae</taxon>
        <taxon>Pentapetalae</taxon>
        <taxon>asterids</taxon>
        <taxon>Ericales</taxon>
        <taxon>Ericaceae</taxon>
        <taxon>Ericoideae</taxon>
        <taxon>Rhodoreae</taxon>
        <taxon>Rhododendron</taxon>
    </lineage>
</organism>
<dbReference type="InterPro" id="IPR046350">
    <property type="entry name" value="Cystatin_sf"/>
</dbReference>
<name>A0AAV6HQP1_9ERIC</name>
<comment type="caution">
    <text evidence="5">The sequence shown here is derived from an EMBL/GenBank/DDBJ whole genome shotgun (WGS) entry which is preliminary data.</text>
</comment>
<accession>A0AAV6HQP1</accession>
<dbReference type="Proteomes" id="UP000823749">
    <property type="component" value="Chromosome 13"/>
</dbReference>
<keyword evidence="3" id="KW-0732">Signal</keyword>